<protein>
    <submittedName>
        <fullName evidence="2">Uncharacterized protein</fullName>
    </submittedName>
</protein>
<feature type="compositionally biased region" description="Basic residues" evidence="1">
    <location>
        <begin position="37"/>
        <end position="57"/>
    </location>
</feature>
<evidence type="ECO:0000313" key="2">
    <source>
        <dbReference type="EMBL" id="VFU20244.1"/>
    </source>
</evidence>
<gene>
    <name evidence="2" type="ORF">SVIM_LOCUS4077</name>
</gene>
<feature type="region of interest" description="Disordered" evidence="1">
    <location>
        <begin position="1"/>
        <end position="57"/>
    </location>
</feature>
<dbReference type="AlphaFoldDB" id="A0A6N2JXQ5"/>
<feature type="region of interest" description="Disordered" evidence="1">
    <location>
        <begin position="148"/>
        <end position="183"/>
    </location>
</feature>
<organism evidence="2">
    <name type="scientific">Salix viminalis</name>
    <name type="common">Common osier</name>
    <name type="synonym">Basket willow</name>
    <dbReference type="NCBI Taxonomy" id="40686"/>
    <lineage>
        <taxon>Eukaryota</taxon>
        <taxon>Viridiplantae</taxon>
        <taxon>Streptophyta</taxon>
        <taxon>Embryophyta</taxon>
        <taxon>Tracheophyta</taxon>
        <taxon>Spermatophyta</taxon>
        <taxon>Magnoliopsida</taxon>
        <taxon>eudicotyledons</taxon>
        <taxon>Gunneridae</taxon>
        <taxon>Pentapetalae</taxon>
        <taxon>rosids</taxon>
        <taxon>fabids</taxon>
        <taxon>Malpighiales</taxon>
        <taxon>Salicaceae</taxon>
        <taxon>Saliceae</taxon>
        <taxon>Salix</taxon>
    </lineage>
</organism>
<feature type="compositionally biased region" description="Basic residues" evidence="1">
    <location>
        <begin position="169"/>
        <end position="183"/>
    </location>
</feature>
<name>A0A6N2JXQ5_SALVM</name>
<evidence type="ECO:0000256" key="1">
    <source>
        <dbReference type="SAM" id="MobiDB-lite"/>
    </source>
</evidence>
<proteinExistence type="predicted"/>
<accession>A0A6N2JXQ5</accession>
<sequence length="286" mass="32668">MHSMNPRGLAPCSYPEAATRNTARGESRILGRSREQKGKKRKYDAGKHSKGFKKRKEGVKQALKSLGKQVQHLDNIIVNQENLTDKLLHPMTPGPEDIDQVLRMESAILFPDSDDLDVLKLETKKLSDIISPLKHRSKMLDERLDSKASELTAPARGESRILGRSREQKGKKRKYDAGKHRKGFKKRKEGVKQVLKSLDKQVQHLDNIIENQEKLTDKLLHRMTPGPEAFDQGLREESAILFPDSDDLDVLMLETKRLSDIISPLKHRSEMLDERVQLLCEMVLLE</sequence>
<dbReference type="EMBL" id="CAADRP010000001">
    <property type="protein sequence ID" value="VFU20244.1"/>
    <property type="molecule type" value="Genomic_DNA"/>
</dbReference>
<feature type="compositionally biased region" description="Basic and acidic residues" evidence="1">
    <location>
        <begin position="157"/>
        <end position="168"/>
    </location>
</feature>
<reference evidence="2" key="1">
    <citation type="submission" date="2019-03" db="EMBL/GenBank/DDBJ databases">
        <authorList>
            <person name="Mank J."/>
            <person name="Almeida P."/>
        </authorList>
    </citation>
    <scope>NUCLEOTIDE SEQUENCE</scope>
    <source>
        <strain evidence="2">78183</strain>
    </source>
</reference>
<feature type="compositionally biased region" description="Basic and acidic residues" evidence="1">
    <location>
        <begin position="23"/>
        <end position="36"/>
    </location>
</feature>